<dbReference type="RefSeq" id="WP_160289715.1">
    <property type="nucleotide sequence ID" value="NZ_JARESE010000024.1"/>
</dbReference>
<dbReference type="EMBL" id="JARESE010000024">
    <property type="protein sequence ID" value="MDE8651865.1"/>
    <property type="molecule type" value="Genomic_DNA"/>
</dbReference>
<dbReference type="PANTHER" id="PTHR43048:SF3">
    <property type="entry name" value="METHYLMALONYL-COA EPIMERASE, MITOCHONDRIAL"/>
    <property type="match status" value="1"/>
</dbReference>
<accession>A0ABT5WP89</accession>
<reference evidence="3 4" key="1">
    <citation type="submission" date="2023-03" db="EMBL/GenBank/DDBJ databases">
        <title>NovoSphingobium album sp. nov. isolated from polycyclic aromatic hydrocarbons- and heavy-metal polluted soil.</title>
        <authorList>
            <person name="Liu Z."/>
            <person name="Wang K."/>
        </authorList>
    </citation>
    <scope>NUCLEOTIDE SEQUENCE [LARGE SCALE GENOMIC DNA]</scope>
    <source>
        <strain evidence="3 4">H3SJ31-1</strain>
    </source>
</reference>
<dbReference type="SUPFAM" id="SSF54593">
    <property type="entry name" value="Glyoxalase/Bleomycin resistance protein/Dihydroxybiphenyl dioxygenase"/>
    <property type="match status" value="2"/>
</dbReference>
<feature type="domain" description="VOC" evidence="2">
    <location>
        <begin position="12"/>
        <end position="125"/>
    </location>
</feature>
<evidence type="ECO:0000313" key="3">
    <source>
        <dbReference type="EMBL" id="MDE8651865.1"/>
    </source>
</evidence>
<feature type="domain" description="VOC" evidence="2">
    <location>
        <begin position="143"/>
        <end position="258"/>
    </location>
</feature>
<dbReference type="InterPro" id="IPR037523">
    <property type="entry name" value="VOC_core"/>
</dbReference>
<dbReference type="InterPro" id="IPR051785">
    <property type="entry name" value="MMCE/EMCE_epimerase"/>
</dbReference>
<evidence type="ECO:0000313" key="4">
    <source>
        <dbReference type="Proteomes" id="UP001216253"/>
    </source>
</evidence>
<keyword evidence="4" id="KW-1185">Reference proteome</keyword>
<dbReference type="PROSITE" id="PS51819">
    <property type="entry name" value="VOC"/>
    <property type="match status" value="2"/>
</dbReference>
<protein>
    <submittedName>
        <fullName evidence="3">VOC family protein</fullName>
    </submittedName>
</protein>
<dbReference type="InterPro" id="IPR029068">
    <property type="entry name" value="Glyas_Bleomycin-R_OHBP_Dase"/>
</dbReference>
<proteinExistence type="predicted"/>
<keyword evidence="1" id="KW-0479">Metal-binding</keyword>
<dbReference type="InterPro" id="IPR004360">
    <property type="entry name" value="Glyas_Fos-R_dOase_dom"/>
</dbReference>
<comment type="caution">
    <text evidence="3">The sequence shown here is derived from an EMBL/GenBank/DDBJ whole genome shotgun (WGS) entry which is preliminary data.</text>
</comment>
<dbReference type="Proteomes" id="UP001216253">
    <property type="component" value="Unassembled WGS sequence"/>
</dbReference>
<sequence>MSSIAPRPRVTGIHSIALRVPCYAEAIAFYRDVWLLEDMGERDDSHAFRTACADHDNLLLSSGEPGIVNISLTVATREDLLSLERKIETSSHVVYALSEADLAPGEAYGLVTTDPDGRQIRLVVPTRPDRPCEAVADSLAPQNIGHVVLWTPDSSVSEAFYGLLGFSVTDRTHLGMSFLKCGNEDHHSLALVGSKTGRAGLQHLAFDVGSIDNVMRNFARLRDLGVSISWGVGRHGPGNNVFSYYQDPAGNFVEYYGDMQKFPVDEDLETRFWGAEHKGDVWGVAGAPPDAFRQ</sequence>
<name>A0ABT5WP89_9SPHN</name>
<evidence type="ECO:0000256" key="1">
    <source>
        <dbReference type="ARBA" id="ARBA00022723"/>
    </source>
</evidence>
<dbReference type="Gene3D" id="3.10.180.10">
    <property type="entry name" value="2,3-Dihydroxybiphenyl 1,2-Dioxygenase, domain 1"/>
    <property type="match status" value="2"/>
</dbReference>
<gene>
    <name evidence="3" type="ORF">PYV00_09025</name>
</gene>
<evidence type="ECO:0000259" key="2">
    <source>
        <dbReference type="PROSITE" id="PS51819"/>
    </source>
</evidence>
<dbReference type="PANTHER" id="PTHR43048">
    <property type="entry name" value="METHYLMALONYL-COA EPIMERASE"/>
    <property type="match status" value="1"/>
</dbReference>
<dbReference type="CDD" id="cd08343">
    <property type="entry name" value="ED_TypeI_classII_C"/>
    <property type="match status" value="1"/>
</dbReference>
<organism evidence="3 4">
    <name type="scientific">Novosphingobium album</name>
    <name type="common">ex Liu et al. 2023</name>
    <dbReference type="NCBI Taxonomy" id="3031130"/>
    <lineage>
        <taxon>Bacteria</taxon>
        <taxon>Pseudomonadati</taxon>
        <taxon>Pseudomonadota</taxon>
        <taxon>Alphaproteobacteria</taxon>
        <taxon>Sphingomonadales</taxon>
        <taxon>Sphingomonadaceae</taxon>
        <taxon>Novosphingobium</taxon>
    </lineage>
</organism>
<dbReference type="Pfam" id="PF00903">
    <property type="entry name" value="Glyoxalase"/>
    <property type="match status" value="1"/>
</dbReference>